<protein>
    <submittedName>
        <fullName evidence="2">Uncharacterized protein</fullName>
    </submittedName>
</protein>
<reference evidence="4 5" key="1">
    <citation type="submission" date="2015-03" db="EMBL/GenBank/DDBJ databases">
        <authorList>
            <consortium name="Pathogen Informatics"/>
        </authorList>
    </citation>
    <scope>NUCLEOTIDE SEQUENCE [LARGE SCALE GENOMIC DNA]</scope>
    <source>
        <strain evidence="2 5">G09801536</strain>
        <strain evidence="4">N09902308</strain>
    </source>
</reference>
<feature type="compositionally biased region" description="Basic and acidic residues" evidence="1">
    <location>
        <begin position="13"/>
        <end position="22"/>
    </location>
</feature>
<gene>
    <name evidence="2" type="ORF">ERS007679_04128</name>
    <name evidence="3" type="ORF">ERS007739_03308</name>
</gene>
<dbReference type="EMBL" id="CSAD01000937">
    <property type="protein sequence ID" value="COW65276.1"/>
    <property type="molecule type" value="Genomic_DNA"/>
</dbReference>
<feature type="region of interest" description="Disordered" evidence="1">
    <location>
        <begin position="1"/>
        <end position="61"/>
    </location>
</feature>
<dbReference type="Proteomes" id="UP000045842">
    <property type="component" value="Unassembled WGS sequence"/>
</dbReference>
<dbReference type="AlphaFoldDB" id="A0A655JB28"/>
<name>A0A655JB28_MYCTX</name>
<accession>A0A655JB28</accession>
<sequence>MAIAAADGAGIRSRSDTGRENDNTGQPRTLASFRKPRSGLTTEACPTASSIGRSVIESEYA</sequence>
<proteinExistence type="predicted"/>
<dbReference type="Proteomes" id="UP000039021">
    <property type="component" value="Unassembled WGS sequence"/>
</dbReference>
<organism evidence="2 5">
    <name type="scientific">Mycobacterium tuberculosis</name>
    <dbReference type="NCBI Taxonomy" id="1773"/>
    <lineage>
        <taxon>Bacteria</taxon>
        <taxon>Bacillati</taxon>
        <taxon>Actinomycetota</taxon>
        <taxon>Actinomycetes</taxon>
        <taxon>Mycobacteriales</taxon>
        <taxon>Mycobacteriaceae</taxon>
        <taxon>Mycobacterium</taxon>
        <taxon>Mycobacterium tuberculosis complex</taxon>
    </lineage>
</organism>
<evidence type="ECO:0000313" key="4">
    <source>
        <dbReference type="Proteomes" id="UP000039021"/>
    </source>
</evidence>
<dbReference type="EMBL" id="CSBK01001687">
    <property type="protein sequence ID" value="COZ01922.1"/>
    <property type="molecule type" value="Genomic_DNA"/>
</dbReference>
<reference evidence="3" key="2">
    <citation type="submission" date="2015-03" db="EMBL/GenBank/DDBJ databases">
        <authorList>
            <consortium name="Pathogen Informatics"/>
            <person name="Murphy D."/>
        </authorList>
    </citation>
    <scope>NUCLEOTIDE SEQUENCE</scope>
    <source>
        <strain evidence="3">N09902308</strain>
    </source>
</reference>
<evidence type="ECO:0000313" key="2">
    <source>
        <dbReference type="EMBL" id="COW65276.1"/>
    </source>
</evidence>
<evidence type="ECO:0000313" key="5">
    <source>
        <dbReference type="Proteomes" id="UP000045842"/>
    </source>
</evidence>
<evidence type="ECO:0000313" key="3">
    <source>
        <dbReference type="EMBL" id="COZ01922.1"/>
    </source>
</evidence>
<evidence type="ECO:0000256" key="1">
    <source>
        <dbReference type="SAM" id="MobiDB-lite"/>
    </source>
</evidence>